<dbReference type="GO" id="GO:0015813">
    <property type="term" value="P:L-glutamate transmembrane transport"/>
    <property type="evidence" value="ECO:0007669"/>
    <property type="project" value="InterPro"/>
</dbReference>
<evidence type="ECO:0000256" key="1">
    <source>
        <dbReference type="SAM" id="Phobius"/>
    </source>
</evidence>
<comment type="caution">
    <text evidence="2">The sequence shown here is derived from an EMBL/GenBank/DDBJ whole genome shotgun (WGS) entry which is preliminary data.</text>
</comment>
<sequence>MLAGQTLFCALYAAWVVFRMLKRDYEAAIMAAAFCGFALGATATAIANMQALTRRHGPAPEAFIVVPVTGAFLVDILNVIVLTSLISLPFVGGM</sequence>
<dbReference type="PANTHER" id="PTHR36178:SF1">
    <property type="entry name" value="SODIUM_GLUTAMATE SYMPORTER"/>
    <property type="match status" value="1"/>
</dbReference>
<proteinExistence type="predicted"/>
<dbReference type="GO" id="GO:0015501">
    <property type="term" value="F:glutamate:sodium symporter activity"/>
    <property type="evidence" value="ECO:0007669"/>
    <property type="project" value="InterPro"/>
</dbReference>
<keyword evidence="3" id="KW-1185">Reference proteome</keyword>
<keyword evidence="1" id="KW-0472">Membrane</keyword>
<name>A0A9P6XVP7_9FUNG</name>
<reference evidence="2 3" key="1">
    <citation type="journal article" date="2020" name="Microb. Genom.">
        <title>Genetic diversity of clinical and environmental Mucorales isolates obtained from an investigation of mucormycosis cases among solid organ transplant recipients.</title>
        <authorList>
            <person name="Nguyen M.H."/>
            <person name="Kaul D."/>
            <person name="Muto C."/>
            <person name="Cheng S.J."/>
            <person name="Richter R.A."/>
            <person name="Bruno V.M."/>
            <person name="Liu G."/>
            <person name="Beyhan S."/>
            <person name="Sundermann A.J."/>
            <person name="Mounaud S."/>
            <person name="Pasculle A.W."/>
            <person name="Nierman W.C."/>
            <person name="Driscoll E."/>
            <person name="Cumbie R."/>
            <person name="Clancy C.J."/>
            <person name="Dupont C.L."/>
        </authorList>
    </citation>
    <scope>NUCLEOTIDE SEQUENCE [LARGE SCALE GENOMIC DNA]</scope>
    <source>
        <strain evidence="2 3">GL24</strain>
    </source>
</reference>
<dbReference type="EMBL" id="JAANIU010009583">
    <property type="protein sequence ID" value="KAG1532912.1"/>
    <property type="molecule type" value="Genomic_DNA"/>
</dbReference>
<evidence type="ECO:0008006" key="4">
    <source>
        <dbReference type="Google" id="ProtNLM"/>
    </source>
</evidence>
<evidence type="ECO:0000313" key="3">
    <source>
        <dbReference type="Proteomes" id="UP000740926"/>
    </source>
</evidence>
<dbReference type="AlphaFoldDB" id="A0A9P6XVP7"/>
<dbReference type="PANTHER" id="PTHR36178">
    <property type="entry name" value="SLR0625 PROTEIN"/>
    <property type="match status" value="1"/>
</dbReference>
<organism evidence="2 3">
    <name type="scientific">Rhizopus delemar</name>
    <dbReference type="NCBI Taxonomy" id="936053"/>
    <lineage>
        <taxon>Eukaryota</taxon>
        <taxon>Fungi</taxon>
        <taxon>Fungi incertae sedis</taxon>
        <taxon>Mucoromycota</taxon>
        <taxon>Mucoromycotina</taxon>
        <taxon>Mucoromycetes</taxon>
        <taxon>Mucorales</taxon>
        <taxon>Mucorineae</taxon>
        <taxon>Rhizopodaceae</taxon>
        <taxon>Rhizopus</taxon>
    </lineage>
</organism>
<protein>
    <recommendedName>
        <fullName evidence="4">Sodium/glutamate symporter</fullName>
    </recommendedName>
</protein>
<dbReference type="GO" id="GO:0016020">
    <property type="term" value="C:membrane"/>
    <property type="evidence" value="ECO:0007669"/>
    <property type="project" value="InterPro"/>
</dbReference>
<feature type="transmembrane region" description="Helical" evidence="1">
    <location>
        <begin position="63"/>
        <end position="91"/>
    </location>
</feature>
<dbReference type="Proteomes" id="UP000740926">
    <property type="component" value="Unassembled WGS sequence"/>
</dbReference>
<accession>A0A9P6XVP7</accession>
<feature type="transmembrane region" description="Helical" evidence="1">
    <location>
        <begin position="29"/>
        <end position="51"/>
    </location>
</feature>
<dbReference type="InterPro" id="IPR004445">
    <property type="entry name" value="GltS"/>
</dbReference>
<dbReference type="Pfam" id="PF03616">
    <property type="entry name" value="Glt_symporter"/>
    <property type="match status" value="1"/>
</dbReference>
<keyword evidence="1" id="KW-1133">Transmembrane helix</keyword>
<keyword evidence="1" id="KW-0812">Transmembrane</keyword>
<gene>
    <name evidence="2" type="ORF">G6F50_016048</name>
</gene>
<evidence type="ECO:0000313" key="2">
    <source>
        <dbReference type="EMBL" id="KAG1532912.1"/>
    </source>
</evidence>